<accession>A0A6A6UQN1</accession>
<dbReference type="InterPro" id="IPR053206">
    <property type="entry name" value="Dimeric_xanthone_biosynth"/>
</dbReference>
<dbReference type="CDD" id="cd12108">
    <property type="entry name" value="Hr-like"/>
    <property type="match status" value="1"/>
</dbReference>
<sequence length="303" mass="33363">MASSQTSTLRPSTSTSTTKMSTTSPSSQDHQLPEPSKSPSLTAAAWADTPYALIPTPLPSQSAYTSPTIPAASLIAHEMSHLHCMLLRGLNSLYQQAPHVQTESSIASFLQYGNHWCTTLNHHHATEETFLFPRIDALAGEALMTPNLAQHLTFEAGIEALDHYCLTTDPSAYSSQDFRGIIESFGSTLRAHLNDEIGTLVALDGKVDGDKLKALWRASSLHARSKTDKNIGLPMIIGTYDVTYQGGALSEFNLPIVLLWANEWVYSRKWADCWRFLPCDTRGRPRALVGAEEGTGMKERWKM</sequence>
<gene>
    <name evidence="3" type="ORF">BT63DRAFT_437367</name>
</gene>
<evidence type="ECO:0000313" key="3">
    <source>
        <dbReference type="EMBL" id="KAF2673743.1"/>
    </source>
</evidence>
<organism evidence="3 4">
    <name type="scientific">Microthyrium microscopicum</name>
    <dbReference type="NCBI Taxonomy" id="703497"/>
    <lineage>
        <taxon>Eukaryota</taxon>
        <taxon>Fungi</taxon>
        <taxon>Dikarya</taxon>
        <taxon>Ascomycota</taxon>
        <taxon>Pezizomycotina</taxon>
        <taxon>Dothideomycetes</taxon>
        <taxon>Dothideomycetes incertae sedis</taxon>
        <taxon>Microthyriales</taxon>
        <taxon>Microthyriaceae</taxon>
        <taxon>Microthyrium</taxon>
    </lineage>
</organism>
<dbReference type="PANTHER" id="PTHR38048">
    <property type="entry name" value="EXPRESSED PROTEIN"/>
    <property type="match status" value="1"/>
</dbReference>
<dbReference type="InterPro" id="IPR012312">
    <property type="entry name" value="Hemerythrin-like"/>
</dbReference>
<dbReference type="EMBL" id="MU004231">
    <property type="protein sequence ID" value="KAF2673743.1"/>
    <property type="molecule type" value="Genomic_DNA"/>
</dbReference>
<dbReference type="PANTHER" id="PTHR38048:SF2">
    <property type="entry name" value="HEMERYTHRIN-LIKE DOMAIN-CONTAINING PROTEIN"/>
    <property type="match status" value="1"/>
</dbReference>
<proteinExistence type="predicted"/>
<protein>
    <recommendedName>
        <fullName evidence="2">Hemerythrin-like domain-containing protein</fullName>
    </recommendedName>
</protein>
<dbReference type="Gene3D" id="1.20.120.520">
    <property type="entry name" value="nmb1532 protein domain like"/>
    <property type="match status" value="1"/>
</dbReference>
<feature type="compositionally biased region" description="Low complexity" evidence="1">
    <location>
        <begin position="1"/>
        <end position="27"/>
    </location>
</feature>
<dbReference type="AlphaFoldDB" id="A0A6A6UQN1"/>
<keyword evidence="4" id="KW-1185">Reference proteome</keyword>
<dbReference type="Proteomes" id="UP000799302">
    <property type="component" value="Unassembled WGS sequence"/>
</dbReference>
<reference evidence="3" key="1">
    <citation type="journal article" date="2020" name="Stud. Mycol.">
        <title>101 Dothideomycetes genomes: a test case for predicting lifestyles and emergence of pathogens.</title>
        <authorList>
            <person name="Haridas S."/>
            <person name="Albert R."/>
            <person name="Binder M."/>
            <person name="Bloem J."/>
            <person name="Labutti K."/>
            <person name="Salamov A."/>
            <person name="Andreopoulos B."/>
            <person name="Baker S."/>
            <person name="Barry K."/>
            <person name="Bills G."/>
            <person name="Bluhm B."/>
            <person name="Cannon C."/>
            <person name="Castanera R."/>
            <person name="Culley D."/>
            <person name="Daum C."/>
            <person name="Ezra D."/>
            <person name="Gonzalez J."/>
            <person name="Henrissat B."/>
            <person name="Kuo A."/>
            <person name="Liang C."/>
            <person name="Lipzen A."/>
            <person name="Lutzoni F."/>
            <person name="Magnuson J."/>
            <person name="Mondo S."/>
            <person name="Nolan M."/>
            <person name="Ohm R."/>
            <person name="Pangilinan J."/>
            <person name="Park H.-J."/>
            <person name="Ramirez L."/>
            <person name="Alfaro M."/>
            <person name="Sun H."/>
            <person name="Tritt A."/>
            <person name="Yoshinaga Y."/>
            <person name="Zwiers L.-H."/>
            <person name="Turgeon B."/>
            <person name="Goodwin S."/>
            <person name="Spatafora J."/>
            <person name="Crous P."/>
            <person name="Grigoriev I."/>
        </authorList>
    </citation>
    <scope>NUCLEOTIDE SEQUENCE</scope>
    <source>
        <strain evidence="3">CBS 115976</strain>
    </source>
</reference>
<evidence type="ECO:0000259" key="2">
    <source>
        <dbReference type="Pfam" id="PF01814"/>
    </source>
</evidence>
<dbReference type="Pfam" id="PF01814">
    <property type="entry name" value="Hemerythrin"/>
    <property type="match status" value="1"/>
</dbReference>
<name>A0A6A6UQN1_9PEZI</name>
<feature type="domain" description="Hemerythrin-like" evidence="2">
    <location>
        <begin position="76"/>
        <end position="200"/>
    </location>
</feature>
<dbReference type="OrthoDB" id="58416at2759"/>
<feature type="region of interest" description="Disordered" evidence="1">
    <location>
        <begin position="1"/>
        <end position="41"/>
    </location>
</feature>
<evidence type="ECO:0000313" key="4">
    <source>
        <dbReference type="Proteomes" id="UP000799302"/>
    </source>
</evidence>
<evidence type="ECO:0000256" key="1">
    <source>
        <dbReference type="SAM" id="MobiDB-lite"/>
    </source>
</evidence>